<dbReference type="AlphaFoldDB" id="A0A918C998"/>
<name>A0A918C998_9DEIO</name>
<dbReference type="EMBL" id="BMQL01000013">
    <property type="protein sequence ID" value="GGR11585.1"/>
    <property type="molecule type" value="Genomic_DNA"/>
</dbReference>
<protein>
    <submittedName>
        <fullName evidence="1">Uncharacterized protein</fullName>
    </submittedName>
</protein>
<dbReference type="Proteomes" id="UP000603865">
    <property type="component" value="Unassembled WGS sequence"/>
</dbReference>
<comment type="caution">
    <text evidence="1">The sequence shown here is derived from an EMBL/GenBank/DDBJ whole genome shotgun (WGS) entry which is preliminary data.</text>
</comment>
<accession>A0A918C998</accession>
<organism evidence="1 2">
    <name type="scientific">Deinococcus ruber</name>
    <dbReference type="NCBI Taxonomy" id="1848197"/>
    <lineage>
        <taxon>Bacteria</taxon>
        <taxon>Thermotogati</taxon>
        <taxon>Deinococcota</taxon>
        <taxon>Deinococci</taxon>
        <taxon>Deinococcales</taxon>
        <taxon>Deinococcaceae</taxon>
        <taxon>Deinococcus</taxon>
    </lineage>
</organism>
<evidence type="ECO:0000313" key="2">
    <source>
        <dbReference type="Proteomes" id="UP000603865"/>
    </source>
</evidence>
<reference evidence="1" key="1">
    <citation type="journal article" date="2014" name="Int. J. Syst. Evol. Microbiol.">
        <title>Complete genome sequence of Corynebacterium casei LMG S-19264T (=DSM 44701T), isolated from a smear-ripened cheese.</title>
        <authorList>
            <consortium name="US DOE Joint Genome Institute (JGI-PGF)"/>
            <person name="Walter F."/>
            <person name="Albersmeier A."/>
            <person name="Kalinowski J."/>
            <person name="Ruckert C."/>
        </authorList>
    </citation>
    <scope>NUCLEOTIDE SEQUENCE</scope>
    <source>
        <strain evidence="1">JCM 31311</strain>
    </source>
</reference>
<gene>
    <name evidence="1" type="ORF">GCM10008957_25700</name>
</gene>
<keyword evidence="2" id="KW-1185">Reference proteome</keyword>
<dbReference type="RefSeq" id="WP_189090915.1">
    <property type="nucleotide sequence ID" value="NZ_BMQL01000013.1"/>
</dbReference>
<sequence>MNTKPLALPSTALAASSARSYQRTQAYFAAVEACHRAAERGGPEYDRAADLRERAAQHMSPDVLGDGCV</sequence>
<evidence type="ECO:0000313" key="1">
    <source>
        <dbReference type="EMBL" id="GGR11585.1"/>
    </source>
</evidence>
<reference evidence="1" key="2">
    <citation type="submission" date="2020-09" db="EMBL/GenBank/DDBJ databases">
        <authorList>
            <person name="Sun Q."/>
            <person name="Ohkuma M."/>
        </authorList>
    </citation>
    <scope>NUCLEOTIDE SEQUENCE</scope>
    <source>
        <strain evidence="1">JCM 31311</strain>
    </source>
</reference>
<proteinExistence type="predicted"/>